<organism evidence="2 3">
    <name type="scientific">Allomyces macrogynus (strain ATCC 38327)</name>
    <name type="common">Allomyces javanicus var. macrogynus</name>
    <dbReference type="NCBI Taxonomy" id="578462"/>
    <lineage>
        <taxon>Eukaryota</taxon>
        <taxon>Fungi</taxon>
        <taxon>Fungi incertae sedis</taxon>
        <taxon>Blastocladiomycota</taxon>
        <taxon>Blastocladiomycetes</taxon>
        <taxon>Blastocladiales</taxon>
        <taxon>Blastocladiaceae</taxon>
        <taxon>Allomyces</taxon>
    </lineage>
</organism>
<accession>A0A0L0T322</accession>
<protein>
    <submittedName>
        <fullName evidence="2">Uncharacterized protein</fullName>
    </submittedName>
</protein>
<feature type="compositionally biased region" description="Low complexity" evidence="1">
    <location>
        <begin position="16"/>
        <end position="50"/>
    </location>
</feature>
<feature type="compositionally biased region" description="Low complexity" evidence="1">
    <location>
        <begin position="87"/>
        <end position="107"/>
    </location>
</feature>
<dbReference type="AlphaFoldDB" id="A0A0L0T322"/>
<proteinExistence type="predicted"/>
<sequence length="160" mass="17132">MIPAIRDALINEQRAARTTAAASGSAARPSPAGSATPATAAAAAVAATGTKVSSISPIESSACPHPRHRHRHPRRSRPPNALTARSLPHPVCLPRPRLRPGRAGPRLGHLHQQPLPRHRARSGRPSLPLSRPIPSRRLRPRGARCRGPRSIGAFNRSSRR</sequence>
<feature type="region of interest" description="Disordered" evidence="1">
    <location>
        <begin position="14"/>
        <end position="160"/>
    </location>
</feature>
<reference evidence="2 3" key="1">
    <citation type="submission" date="2009-11" db="EMBL/GenBank/DDBJ databases">
        <title>Annotation of Allomyces macrogynus ATCC 38327.</title>
        <authorList>
            <consortium name="The Broad Institute Genome Sequencing Platform"/>
            <person name="Russ C."/>
            <person name="Cuomo C."/>
            <person name="Burger G."/>
            <person name="Gray M.W."/>
            <person name="Holland P.W.H."/>
            <person name="King N."/>
            <person name="Lang F.B.F."/>
            <person name="Roger A.J."/>
            <person name="Ruiz-Trillo I."/>
            <person name="Young S.K."/>
            <person name="Zeng Q."/>
            <person name="Gargeya S."/>
            <person name="Fitzgerald M."/>
            <person name="Haas B."/>
            <person name="Abouelleil A."/>
            <person name="Alvarado L."/>
            <person name="Arachchi H.M."/>
            <person name="Berlin A."/>
            <person name="Chapman S.B."/>
            <person name="Gearin G."/>
            <person name="Goldberg J."/>
            <person name="Griggs A."/>
            <person name="Gujja S."/>
            <person name="Hansen M."/>
            <person name="Heiman D."/>
            <person name="Howarth C."/>
            <person name="Larimer J."/>
            <person name="Lui A."/>
            <person name="MacDonald P.J.P."/>
            <person name="McCowen C."/>
            <person name="Montmayeur A."/>
            <person name="Murphy C."/>
            <person name="Neiman D."/>
            <person name="Pearson M."/>
            <person name="Priest M."/>
            <person name="Roberts A."/>
            <person name="Saif S."/>
            <person name="Shea T."/>
            <person name="Sisk P."/>
            <person name="Stolte C."/>
            <person name="Sykes S."/>
            <person name="Wortman J."/>
            <person name="Nusbaum C."/>
            <person name="Birren B."/>
        </authorList>
    </citation>
    <scope>NUCLEOTIDE SEQUENCE [LARGE SCALE GENOMIC DNA]</scope>
    <source>
        <strain evidence="2 3">ATCC 38327</strain>
    </source>
</reference>
<name>A0A0L0T322_ALLM3</name>
<feature type="compositionally biased region" description="Basic residues" evidence="1">
    <location>
        <begin position="134"/>
        <end position="147"/>
    </location>
</feature>
<evidence type="ECO:0000313" key="2">
    <source>
        <dbReference type="EMBL" id="KNE69112.1"/>
    </source>
</evidence>
<dbReference type="EMBL" id="GG745359">
    <property type="protein sequence ID" value="KNE69112.1"/>
    <property type="molecule type" value="Genomic_DNA"/>
</dbReference>
<evidence type="ECO:0000256" key="1">
    <source>
        <dbReference type="SAM" id="MobiDB-lite"/>
    </source>
</evidence>
<evidence type="ECO:0000313" key="3">
    <source>
        <dbReference type="Proteomes" id="UP000054350"/>
    </source>
</evidence>
<reference evidence="3" key="2">
    <citation type="submission" date="2009-11" db="EMBL/GenBank/DDBJ databases">
        <title>The Genome Sequence of Allomyces macrogynus strain ATCC 38327.</title>
        <authorList>
            <consortium name="The Broad Institute Genome Sequencing Platform"/>
            <person name="Russ C."/>
            <person name="Cuomo C."/>
            <person name="Shea T."/>
            <person name="Young S.K."/>
            <person name="Zeng Q."/>
            <person name="Koehrsen M."/>
            <person name="Haas B."/>
            <person name="Borodovsky M."/>
            <person name="Guigo R."/>
            <person name="Alvarado L."/>
            <person name="Berlin A."/>
            <person name="Borenstein D."/>
            <person name="Chen Z."/>
            <person name="Engels R."/>
            <person name="Freedman E."/>
            <person name="Gellesch M."/>
            <person name="Goldberg J."/>
            <person name="Griggs A."/>
            <person name="Gujja S."/>
            <person name="Heiman D."/>
            <person name="Hepburn T."/>
            <person name="Howarth C."/>
            <person name="Jen D."/>
            <person name="Larson L."/>
            <person name="Lewis B."/>
            <person name="Mehta T."/>
            <person name="Park D."/>
            <person name="Pearson M."/>
            <person name="Roberts A."/>
            <person name="Saif S."/>
            <person name="Shenoy N."/>
            <person name="Sisk P."/>
            <person name="Stolte C."/>
            <person name="Sykes S."/>
            <person name="Walk T."/>
            <person name="White J."/>
            <person name="Yandava C."/>
            <person name="Burger G."/>
            <person name="Gray M.W."/>
            <person name="Holland P.W.H."/>
            <person name="King N."/>
            <person name="Lang F.B.F."/>
            <person name="Roger A.J."/>
            <person name="Ruiz-Trillo I."/>
            <person name="Lander E."/>
            <person name="Nusbaum C."/>
        </authorList>
    </citation>
    <scope>NUCLEOTIDE SEQUENCE [LARGE SCALE GENOMIC DNA]</scope>
    <source>
        <strain evidence="3">ATCC 38327</strain>
    </source>
</reference>
<feature type="compositionally biased region" description="Basic residues" evidence="1">
    <location>
        <begin position="65"/>
        <end position="77"/>
    </location>
</feature>
<dbReference type="VEuPathDB" id="FungiDB:AMAG_19962"/>
<keyword evidence="3" id="KW-1185">Reference proteome</keyword>
<dbReference type="Proteomes" id="UP000054350">
    <property type="component" value="Unassembled WGS sequence"/>
</dbReference>
<feature type="compositionally biased region" description="Low complexity" evidence="1">
    <location>
        <begin position="123"/>
        <end position="133"/>
    </location>
</feature>
<gene>
    <name evidence="2" type="ORF">AMAG_19962</name>
</gene>